<keyword evidence="1" id="KW-0812">Transmembrane</keyword>
<keyword evidence="1" id="KW-0472">Membrane</keyword>
<proteinExistence type="predicted"/>
<reference evidence="2" key="2">
    <citation type="journal article" date="2015" name="Fish Shellfish Immunol.">
        <title>Early steps in the European eel (Anguilla anguilla)-Vibrio vulnificus interaction in the gills: Role of the RtxA13 toxin.</title>
        <authorList>
            <person name="Callol A."/>
            <person name="Pajuelo D."/>
            <person name="Ebbesson L."/>
            <person name="Teles M."/>
            <person name="MacKenzie S."/>
            <person name="Amaro C."/>
        </authorList>
    </citation>
    <scope>NUCLEOTIDE SEQUENCE</scope>
</reference>
<dbReference type="EMBL" id="GBXM01068537">
    <property type="protein sequence ID" value="JAH40040.1"/>
    <property type="molecule type" value="Transcribed_RNA"/>
</dbReference>
<sequence length="45" mass="4993">MAPSLTLFHHRNLLQAPCLATICTICGHMVLVICLVGLCRKKIIF</sequence>
<organism evidence="2">
    <name type="scientific">Anguilla anguilla</name>
    <name type="common">European freshwater eel</name>
    <name type="synonym">Muraena anguilla</name>
    <dbReference type="NCBI Taxonomy" id="7936"/>
    <lineage>
        <taxon>Eukaryota</taxon>
        <taxon>Metazoa</taxon>
        <taxon>Chordata</taxon>
        <taxon>Craniata</taxon>
        <taxon>Vertebrata</taxon>
        <taxon>Euteleostomi</taxon>
        <taxon>Actinopterygii</taxon>
        <taxon>Neopterygii</taxon>
        <taxon>Teleostei</taxon>
        <taxon>Anguilliformes</taxon>
        <taxon>Anguillidae</taxon>
        <taxon>Anguilla</taxon>
    </lineage>
</organism>
<keyword evidence="1" id="KW-1133">Transmembrane helix</keyword>
<dbReference type="AlphaFoldDB" id="A0A0E9SH88"/>
<protein>
    <submittedName>
        <fullName evidence="2">Uncharacterized protein</fullName>
    </submittedName>
</protein>
<accession>A0A0E9SH88</accession>
<evidence type="ECO:0000256" key="1">
    <source>
        <dbReference type="SAM" id="Phobius"/>
    </source>
</evidence>
<feature type="transmembrane region" description="Helical" evidence="1">
    <location>
        <begin position="14"/>
        <end position="39"/>
    </location>
</feature>
<evidence type="ECO:0000313" key="2">
    <source>
        <dbReference type="EMBL" id="JAH40040.1"/>
    </source>
</evidence>
<reference evidence="2" key="1">
    <citation type="submission" date="2014-11" db="EMBL/GenBank/DDBJ databases">
        <authorList>
            <person name="Amaro Gonzalez C."/>
        </authorList>
    </citation>
    <scope>NUCLEOTIDE SEQUENCE</scope>
</reference>
<name>A0A0E9SH88_ANGAN</name>